<evidence type="ECO:0000313" key="2">
    <source>
        <dbReference type="Proteomes" id="UP000649617"/>
    </source>
</evidence>
<organism evidence="1 2">
    <name type="scientific">Symbiodinium pilosum</name>
    <name type="common">Dinoflagellate</name>
    <dbReference type="NCBI Taxonomy" id="2952"/>
    <lineage>
        <taxon>Eukaryota</taxon>
        <taxon>Sar</taxon>
        <taxon>Alveolata</taxon>
        <taxon>Dinophyceae</taxon>
        <taxon>Suessiales</taxon>
        <taxon>Symbiodiniaceae</taxon>
        <taxon>Symbiodinium</taxon>
    </lineage>
</organism>
<feature type="non-terminal residue" evidence="1">
    <location>
        <position position="1"/>
    </location>
</feature>
<reference evidence="1" key="1">
    <citation type="submission" date="2021-02" db="EMBL/GenBank/DDBJ databases">
        <authorList>
            <person name="Dougan E. K."/>
            <person name="Rhodes N."/>
            <person name="Thang M."/>
            <person name="Chan C."/>
        </authorList>
    </citation>
    <scope>NUCLEOTIDE SEQUENCE</scope>
</reference>
<keyword evidence="2" id="KW-1185">Reference proteome</keyword>
<dbReference type="OrthoDB" id="440812at2759"/>
<gene>
    <name evidence="1" type="ORF">SPIL2461_LOCUS7437</name>
</gene>
<dbReference type="EMBL" id="CAJNIZ010011586">
    <property type="protein sequence ID" value="CAE7321947.1"/>
    <property type="molecule type" value="Genomic_DNA"/>
</dbReference>
<evidence type="ECO:0000313" key="1">
    <source>
        <dbReference type="EMBL" id="CAE7321947.1"/>
    </source>
</evidence>
<name>A0A812NSJ4_SYMPI</name>
<accession>A0A812NSJ4</accession>
<proteinExistence type="predicted"/>
<dbReference type="Proteomes" id="UP000649617">
    <property type="component" value="Unassembled WGS sequence"/>
</dbReference>
<comment type="caution">
    <text evidence="1">The sequence shown here is derived from an EMBL/GenBank/DDBJ whole genome shotgun (WGS) entry which is preliminary data.</text>
</comment>
<sequence length="587" mass="66527">MARCGHGKKNRCRNLRSLIHRQGRTFPVEVSSTATLVRKLCGKPCKLTVNYPIIYLSAWAKSIFKAGGQMLLGGHTLAQQEQFKKMYRTFWSCYKHVRPDLDLYDHPDWDTGLCIPVAYHGDEGRGKLKRPIMVLNWQPLVSYKGDAVTNSSGHSFTTRLLVTVVPSEIYVGDRTLDDLHEALAKDVLAMYHDGLEVKYRENVFKFRFVPVSLKGDWPWLRKALHLKTGFGCRRICHLCPGEDWFDLGPTSSTRTWSRDAAIESPFKHRVSPLRAMPSCFTASWAKPDPAHTYAINGWGKDMMASTVLLLVRLGMFDNHGYRWLSQGLSEGFDRFKQWCRAHHKTTSLTSFSLKVFKINKLKQFPRGAGKGHDTAVLGGWLQDELQQLGGSSLCDDHKELFELVKWTMNALSIHWRTLLATADDPTAQSATPILPLGALVQRTFVKGNHPMLAETQALDLISQLEDLHLKELEDATMETFVRSLDYQETEDWDAMFKQYVLTGKTDRLLAALLAKGSPLGELSESVLALAAVDVNLDDKHGWRYLKSLPVNRRTRKAMMEKRFSMRGDSPAYRALMWAARGQLDGVI</sequence>
<dbReference type="AlphaFoldDB" id="A0A812NSJ4"/>
<protein>
    <submittedName>
        <fullName evidence="1">Uncharacterized protein</fullName>
    </submittedName>
</protein>